<dbReference type="PANTHER" id="PTHR40457:SF1">
    <property type="entry name" value="PHOSPHOLIPASE A1"/>
    <property type="match status" value="1"/>
</dbReference>
<evidence type="ECO:0000256" key="8">
    <source>
        <dbReference type="ARBA" id="ARBA00022452"/>
    </source>
</evidence>
<dbReference type="GO" id="GO:0046872">
    <property type="term" value="F:metal ion binding"/>
    <property type="evidence" value="ECO:0007669"/>
    <property type="project" value="UniProtKB-KW"/>
</dbReference>
<feature type="active site" description="Proton acceptor" evidence="18">
    <location>
        <position position="179"/>
    </location>
</feature>
<comment type="caution">
    <text evidence="22">The sequence shown here is derived from an EMBL/GenBank/DDBJ whole genome shotgun (WGS) entry which is preliminary data.</text>
</comment>
<keyword evidence="16" id="KW-0472">Membrane</keyword>
<evidence type="ECO:0000256" key="19">
    <source>
        <dbReference type="PIRSR" id="PIRSR603187-2"/>
    </source>
</evidence>
<evidence type="ECO:0000256" key="6">
    <source>
        <dbReference type="ARBA" id="ARBA00013278"/>
    </source>
</evidence>
<comment type="cofactor">
    <cofactor evidence="20">
        <name>Ca(2+)</name>
        <dbReference type="ChEBI" id="CHEBI:29108"/>
    </cofactor>
    <text evidence="20">Binds 1 Ca(2+) ion per monomer. In the dimeric form the Ca(2+) is bound by different amino acids with binding of each Ca(2+) shared with ligands coming from each monomer. The Ca(2+) ion may have a role in catalysis.</text>
</comment>
<feature type="signal peptide" evidence="20">
    <location>
        <begin position="1"/>
        <end position="21"/>
    </location>
</feature>
<dbReference type="InterPro" id="IPR003187">
    <property type="entry name" value="PLipase_A1"/>
</dbReference>
<evidence type="ECO:0000256" key="4">
    <source>
        <dbReference type="ARBA" id="ARBA00011702"/>
    </source>
</evidence>
<evidence type="ECO:0000256" key="15">
    <source>
        <dbReference type="ARBA" id="ARBA00023098"/>
    </source>
</evidence>
<comment type="subcellular location">
    <subcellularLocation>
        <location evidence="20">Cell outer membrane</location>
        <topology evidence="20">Multi-pass membrane protein</topology>
    </subcellularLocation>
    <text evidence="20">One of the very few enzymes located there.</text>
</comment>
<evidence type="ECO:0000256" key="9">
    <source>
        <dbReference type="ARBA" id="ARBA00022692"/>
    </source>
</evidence>
<dbReference type="OrthoDB" id="188433at2"/>
<evidence type="ECO:0000256" key="21">
    <source>
        <dbReference type="SAM" id="MobiDB-lite"/>
    </source>
</evidence>
<comment type="catalytic activity">
    <reaction evidence="2 20">
        <text>a 1,2-diacyl-sn-glycero-3-phosphocholine + H2O = a 1-acyl-sn-glycero-3-phosphocholine + a fatty acid + H(+)</text>
        <dbReference type="Rhea" id="RHEA:15801"/>
        <dbReference type="ChEBI" id="CHEBI:15377"/>
        <dbReference type="ChEBI" id="CHEBI:15378"/>
        <dbReference type="ChEBI" id="CHEBI:28868"/>
        <dbReference type="ChEBI" id="CHEBI:57643"/>
        <dbReference type="ChEBI" id="CHEBI:58168"/>
        <dbReference type="EC" id="3.1.1.4"/>
    </reaction>
</comment>
<dbReference type="Proteomes" id="UP000288789">
    <property type="component" value="Unassembled WGS sequence"/>
</dbReference>
<keyword evidence="12 20" id="KW-0378">Hydrolase</keyword>
<dbReference type="GO" id="GO:0009279">
    <property type="term" value="C:cell outer membrane"/>
    <property type="evidence" value="ECO:0007669"/>
    <property type="project" value="UniProtKB-SubCell"/>
</dbReference>
<keyword evidence="10 19" id="KW-0479">Metal-binding</keyword>
<feature type="compositionally biased region" description="Polar residues" evidence="21">
    <location>
        <begin position="75"/>
        <end position="84"/>
    </location>
</feature>
<evidence type="ECO:0000256" key="10">
    <source>
        <dbReference type="ARBA" id="ARBA00022723"/>
    </source>
</evidence>
<comment type="function">
    <text evidence="20">Hydrolysis of phosphatidylcholine with phospholipase A2 (EC 3.1.1.4) and phospholipase A1 (EC 3.1.1.32) activities.</text>
</comment>
<dbReference type="PANTHER" id="PTHR40457">
    <property type="entry name" value="PHOSPHOLIPASE A1"/>
    <property type="match status" value="1"/>
</dbReference>
<dbReference type="Gene3D" id="2.40.230.10">
    <property type="entry name" value="Phospholipase A1"/>
    <property type="match status" value="1"/>
</dbReference>
<evidence type="ECO:0000256" key="7">
    <source>
        <dbReference type="ARBA" id="ARBA00021726"/>
    </source>
</evidence>
<evidence type="ECO:0000256" key="3">
    <source>
        <dbReference type="ARBA" id="ARBA00010525"/>
    </source>
</evidence>
<feature type="chain" id="PRO_5019612621" description="Phospholipase A1" evidence="20">
    <location>
        <begin position="22"/>
        <end position="313"/>
    </location>
</feature>
<evidence type="ECO:0000313" key="22">
    <source>
        <dbReference type="EMBL" id="RWU09656.1"/>
    </source>
</evidence>
<dbReference type="EC" id="3.1.1.32" evidence="5 20"/>
<evidence type="ECO:0000256" key="1">
    <source>
        <dbReference type="ARBA" id="ARBA00000111"/>
    </source>
</evidence>
<keyword evidence="23" id="KW-1185">Reference proteome</keyword>
<dbReference type="GO" id="GO:0016042">
    <property type="term" value="P:lipid catabolic process"/>
    <property type="evidence" value="ECO:0007669"/>
    <property type="project" value="UniProtKB-KW"/>
</dbReference>
<dbReference type="GO" id="GO:0008970">
    <property type="term" value="F:phospholipase A1 activity"/>
    <property type="evidence" value="ECO:0007669"/>
    <property type="project" value="UniProtKB-EC"/>
</dbReference>
<feature type="active site" description="Nucleophile" evidence="18">
    <location>
        <position position="181"/>
    </location>
</feature>
<dbReference type="InterPro" id="IPR036541">
    <property type="entry name" value="PLipase_A1_sf"/>
</dbReference>
<dbReference type="Pfam" id="PF02253">
    <property type="entry name" value="PLA1"/>
    <property type="match status" value="1"/>
</dbReference>
<comment type="subunit">
    <text evidence="4 20">Homodimer; dimerization is reversible, and the dimeric form is the active one.</text>
</comment>
<evidence type="ECO:0000256" key="16">
    <source>
        <dbReference type="ARBA" id="ARBA00023136"/>
    </source>
</evidence>
<organism evidence="22 23">
    <name type="scientific">Pseudidiomarina gelatinasegens</name>
    <dbReference type="NCBI Taxonomy" id="2487740"/>
    <lineage>
        <taxon>Bacteria</taxon>
        <taxon>Pseudomonadati</taxon>
        <taxon>Pseudomonadota</taxon>
        <taxon>Gammaproteobacteria</taxon>
        <taxon>Alteromonadales</taxon>
        <taxon>Idiomarinaceae</taxon>
        <taxon>Pseudidiomarina</taxon>
    </lineage>
</organism>
<sequence>MWWRSFALVLVIAVFPHVAGAQDTSKEQSQAELDAEAFKKSDLVGRFWDLSQDQKRGIFDLRTFQPNFILPAHYSSDTNEQPMSPSRGPGTPLESYQPTEVKLQLSLRTKIFENLMFGGDVWVAYSQTSLWQAWNSDDSSPFRSTDYRPEVFYILPWQDEWDFIPGDARIRFAKAGFAHESNGQRKPDSRSWNYVYFGGAVEWGPVVWESTWKQRVNETGDNDDNPDLIRFRGNFENTLSWRNSLSTYSLTRITRELSWSRGSWRLDFTHPLNSEKPDGLRFYIQIFSGYGETLLDYNHRQNRIGIGFLLLNI</sequence>
<evidence type="ECO:0000256" key="2">
    <source>
        <dbReference type="ARBA" id="ARBA00001604"/>
    </source>
</evidence>
<dbReference type="PRINTS" id="PR01486">
    <property type="entry name" value="PHPHLIPASEA1"/>
</dbReference>
<dbReference type="AlphaFoldDB" id="A0A443YZK5"/>
<dbReference type="GO" id="GO:0004623">
    <property type="term" value="F:phospholipase A2 activity"/>
    <property type="evidence" value="ECO:0007669"/>
    <property type="project" value="UniProtKB-EC"/>
</dbReference>
<evidence type="ECO:0000256" key="18">
    <source>
        <dbReference type="PIRSR" id="PIRSR603187-1"/>
    </source>
</evidence>
<dbReference type="RefSeq" id="WP_128352560.1">
    <property type="nucleotide sequence ID" value="NZ_RSFE01000005.1"/>
</dbReference>
<proteinExistence type="inferred from homology"/>
<evidence type="ECO:0000256" key="20">
    <source>
        <dbReference type="RuleBase" id="RU366027"/>
    </source>
</evidence>
<feature type="binding site" description="in dimeric form" evidence="19">
    <location>
        <position position="224"/>
    </location>
    <ligand>
        <name>Ca(2+)</name>
        <dbReference type="ChEBI" id="CHEBI:29108"/>
        <label>1</label>
    </ligand>
</feature>
<dbReference type="SUPFAM" id="SSF56931">
    <property type="entry name" value="Outer membrane phospholipase A (OMPLA)"/>
    <property type="match status" value="1"/>
</dbReference>
<name>A0A443YZK5_9GAMM</name>
<comment type="catalytic activity">
    <reaction evidence="1 20">
        <text>a 1,2-diacyl-sn-glycero-3-phosphocholine + H2O = a 2-acyl-sn-glycero-3-phosphocholine + a fatty acid + H(+)</text>
        <dbReference type="Rhea" id="RHEA:18689"/>
        <dbReference type="ChEBI" id="CHEBI:15377"/>
        <dbReference type="ChEBI" id="CHEBI:15378"/>
        <dbReference type="ChEBI" id="CHEBI:28868"/>
        <dbReference type="ChEBI" id="CHEBI:57643"/>
        <dbReference type="ChEBI" id="CHEBI:57875"/>
        <dbReference type="EC" id="3.1.1.32"/>
    </reaction>
</comment>
<feature type="binding site" description="in dimeric form" evidence="19">
    <location>
        <position position="189"/>
    </location>
    <ligand>
        <name>Ca(2+)</name>
        <dbReference type="ChEBI" id="CHEBI:29108"/>
        <label>1</label>
    </ligand>
</feature>
<comment type="similarity">
    <text evidence="3 20">Belongs to the phospholipase A1 family.</text>
</comment>
<evidence type="ECO:0000256" key="14">
    <source>
        <dbReference type="ARBA" id="ARBA00022963"/>
    </source>
</evidence>
<evidence type="ECO:0000256" key="13">
    <source>
        <dbReference type="ARBA" id="ARBA00022837"/>
    </source>
</evidence>
<dbReference type="EC" id="3.1.1.4" evidence="6 20"/>
<feature type="binding site" description="in dimeric form" evidence="19">
    <location>
        <position position="139"/>
    </location>
    <ligand>
        <name>Ca(2+)</name>
        <dbReference type="ChEBI" id="CHEBI:29108"/>
        <label>1</label>
    </ligand>
</feature>
<reference evidence="22 23" key="1">
    <citation type="submission" date="2018-12" db="EMBL/GenBank/DDBJ databases">
        <authorList>
            <person name="Li A."/>
            <person name="Zhang M."/>
            <person name="Zhu H."/>
        </authorList>
    </citation>
    <scope>NUCLEOTIDE SEQUENCE [LARGE SCALE GENOMIC DNA]</scope>
    <source>
        <strain evidence="22 23">R04H25</strain>
    </source>
</reference>
<keyword evidence="14 20" id="KW-0442">Lipid degradation</keyword>
<keyword evidence="13 19" id="KW-0106">Calcium</keyword>
<keyword evidence="8" id="KW-1134">Transmembrane beta strand</keyword>
<keyword evidence="15 20" id="KW-0443">Lipid metabolism</keyword>
<evidence type="ECO:0000256" key="12">
    <source>
        <dbReference type="ARBA" id="ARBA00022801"/>
    </source>
</evidence>
<evidence type="ECO:0000256" key="5">
    <source>
        <dbReference type="ARBA" id="ARBA00013179"/>
    </source>
</evidence>
<protein>
    <recommendedName>
        <fullName evidence="7 20">Phospholipase A1</fullName>
        <ecNumber evidence="5 20">3.1.1.32</ecNumber>
        <ecNumber evidence="6 20">3.1.1.4</ecNumber>
    </recommendedName>
    <alternativeName>
        <fullName evidence="20">Phosphatidylcholine 1-acylhydrolase</fullName>
    </alternativeName>
</protein>
<feature type="region of interest" description="Disordered" evidence="21">
    <location>
        <begin position="73"/>
        <end position="95"/>
    </location>
</feature>
<keyword evidence="9" id="KW-0812">Transmembrane</keyword>
<gene>
    <name evidence="22" type="ORF">EGC76_08510</name>
</gene>
<dbReference type="EMBL" id="RSFE01000005">
    <property type="protein sequence ID" value="RWU09656.1"/>
    <property type="molecule type" value="Genomic_DNA"/>
</dbReference>
<accession>A0A443YZK5</accession>
<keyword evidence="17 20" id="KW-0998">Cell outer membrane</keyword>
<keyword evidence="11 20" id="KW-0732">Signal</keyword>
<evidence type="ECO:0000313" key="23">
    <source>
        <dbReference type="Proteomes" id="UP000288789"/>
    </source>
</evidence>
<evidence type="ECO:0000256" key="11">
    <source>
        <dbReference type="ARBA" id="ARBA00022729"/>
    </source>
</evidence>
<evidence type="ECO:0000256" key="17">
    <source>
        <dbReference type="ARBA" id="ARBA00023237"/>
    </source>
</evidence>